<dbReference type="AlphaFoldDB" id="A0A2P4T0P7"/>
<dbReference type="Proteomes" id="UP000237246">
    <property type="component" value="Unassembled WGS sequence"/>
</dbReference>
<sequence length="34" mass="4013">MSFSARELNTHCWAFLSQRKDGRDQPSSLCQLYH</sequence>
<evidence type="ECO:0000313" key="1">
    <source>
        <dbReference type="EMBL" id="POI29920.1"/>
    </source>
</evidence>
<reference evidence="1 2" key="1">
    <citation type="submission" date="2018-01" db="EMBL/GenBank/DDBJ databases">
        <title>Comparison of the Chinese Bamboo Partridge and Red Junglefowl genome sequences highlights the importance of demography in genome evolution.</title>
        <authorList>
            <person name="Tiley G.P."/>
            <person name="Kimball R.T."/>
            <person name="Braun E.L."/>
            <person name="Burleigh J.G."/>
        </authorList>
    </citation>
    <scope>NUCLEOTIDE SEQUENCE [LARGE SCALE GENOMIC DNA]</scope>
    <source>
        <strain evidence="1">RTK389</strain>
        <tissue evidence="1">Blood</tissue>
    </source>
</reference>
<organism evidence="1 2">
    <name type="scientific">Bambusicola thoracicus</name>
    <name type="common">Chinese bamboo-partridge</name>
    <name type="synonym">Perdix thoracica</name>
    <dbReference type="NCBI Taxonomy" id="9083"/>
    <lineage>
        <taxon>Eukaryota</taxon>
        <taxon>Metazoa</taxon>
        <taxon>Chordata</taxon>
        <taxon>Craniata</taxon>
        <taxon>Vertebrata</taxon>
        <taxon>Euteleostomi</taxon>
        <taxon>Archelosauria</taxon>
        <taxon>Archosauria</taxon>
        <taxon>Dinosauria</taxon>
        <taxon>Saurischia</taxon>
        <taxon>Theropoda</taxon>
        <taxon>Coelurosauria</taxon>
        <taxon>Aves</taxon>
        <taxon>Neognathae</taxon>
        <taxon>Galloanserae</taxon>
        <taxon>Galliformes</taxon>
        <taxon>Phasianidae</taxon>
        <taxon>Perdicinae</taxon>
        <taxon>Bambusicola</taxon>
    </lineage>
</organism>
<evidence type="ECO:0000313" key="2">
    <source>
        <dbReference type="Proteomes" id="UP000237246"/>
    </source>
</evidence>
<protein>
    <submittedName>
        <fullName evidence="1">Uncharacterized protein</fullName>
    </submittedName>
</protein>
<dbReference type="EMBL" id="PPHD01013606">
    <property type="protein sequence ID" value="POI29920.1"/>
    <property type="molecule type" value="Genomic_DNA"/>
</dbReference>
<gene>
    <name evidence="1" type="ORF">CIB84_006331</name>
</gene>
<name>A0A2P4T0P7_BAMTH</name>
<accession>A0A2P4T0P7</accession>
<keyword evidence="2" id="KW-1185">Reference proteome</keyword>
<comment type="caution">
    <text evidence="1">The sequence shown here is derived from an EMBL/GenBank/DDBJ whole genome shotgun (WGS) entry which is preliminary data.</text>
</comment>
<proteinExistence type="predicted"/>